<dbReference type="Proteomes" id="UP000616724">
    <property type="component" value="Unassembled WGS sequence"/>
</dbReference>
<reference evidence="4 5" key="1">
    <citation type="submission" date="2021-01" db="EMBL/GenBank/DDBJ databases">
        <title>Whole genome shotgun sequence of Planobispora longispora NBRC 13918.</title>
        <authorList>
            <person name="Komaki H."/>
            <person name="Tamura T."/>
        </authorList>
    </citation>
    <scope>NUCLEOTIDE SEQUENCE [LARGE SCALE GENOMIC DNA]</scope>
    <source>
        <strain evidence="4 5">NBRC 13918</strain>
    </source>
</reference>
<keyword evidence="5" id="KW-1185">Reference proteome</keyword>
<evidence type="ECO:0000313" key="4">
    <source>
        <dbReference type="EMBL" id="GIH75920.1"/>
    </source>
</evidence>
<sequence>MEADVFVGRQTELADICGLLGRAGHVTLTGAAGTGKSRLALRLAEPLERESPGYVHVVDLSETPDDIVALSESLAAAFDGGSDGRERPGAPAGKSANGARGRSRLPALETVVDSLRVNPGLIVLDGCDRVAHTAGILVDRLLREVRGVRILATSRQPLGFPHENVYPVEALSTADAVDLLITLAGDKLGGADPADLCRRLDNLPLAIERAAATPDPASPRHGALCDTLGLSHELCGVEERLVWARLSVFSGGFDAAAAQHVCAAGDLTRGQILDALSDLTSSSVLIREQDDRGVRYRLLNAVRRYGAARLDELGETDETRRRHRDHFLALSYQAARGWREDQLGWCRRLQPDLPNIRLAVEYCYSRPEEVRRGLDLIACLWFLWNCCGRHDTGYALLQRGLDLEREPGPERSRALWVYTWMLIQHGDLESAERTLAQCATGPGEWDATAYISHFQAHLAVARGDLAEAMRLIKEARVGHRSAGDLVAGFLPTYIVVAAALMLAERYEEAVSVLHEGRELCGSCGDYWTLARLDLLLAQAERILGNTTAATASVRESLRGARLFDDTIALVEGIETFAAIAEDDGDDALATVLLGAASRARGTVTAGFRCPSMLAGVLDRSEARLRGRTDEKEYERLVEQGRATDLPTAVEYALQGVAATGGRTPAEDG</sequence>
<dbReference type="EMBL" id="BOOH01000019">
    <property type="protein sequence ID" value="GIH75920.1"/>
    <property type="molecule type" value="Genomic_DNA"/>
</dbReference>
<dbReference type="InterPro" id="IPR027417">
    <property type="entry name" value="P-loop_NTPase"/>
</dbReference>
<evidence type="ECO:0000313" key="5">
    <source>
        <dbReference type="Proteomes" id="UP000616724"/>
    </source>
</evidence>
<dbReference type="Gene3D" id="1.25.40.10">
    <property type="entry name" value="Tetratricopeptide repeat domain"/>
    <property type="match status" value="1"/>
</dbReference>
<accession>A0A8J3W4W4</accession>
<organism evidence="4 5">
    <name type="scientific">Planobispora longispora</name>
    <dbReference type="NCBI Taxonomy" id="28887"/>
    <lineage>
        <taxon>Bacteria</taxon>
        <taxon>Bacillati</taxon>
        <taxon>Actinomycetota</taxon>
        <taxon>Actinomycetes</taxon>
        <taxon>Streptosporangiales</taxon>
        <taxon>Streptosporangiaceae</taxon>
        <taxon>Planobispora</taxon>
    </lineage>
</organism>
<feature type="domain" description="Winged helix-turn-helix" evidence="3">
    <location>
        <begin position="242"/>
        <end position="310"/>
    </location>
</feature>
<dbReference type="InterPro" id="IPR041664">
    <property type="entry name" value="AAA_16"/>
</dbReference>
<dbReference type="PANTHER" id="PTHR47691:SF3">
    <property type="entry name" value="HTH-TYPE TRANSCRIPTIONAL REGULATOR RV0890C-RELATED"/>
    <property type="match status" value="1"/>
</dbReference>
<dbReference type="AlphaFoldDB" id="A0A8J3W4W4"/>
<feature type="region of interest" description="Disordered" evidence="1">
    <location>
        <begin position="79"/>
        <end position="101"/>
    </location>
</feature>
<evidence type="ECO:0000259" key="3">
    <source>
        <dbReference type="Pfam" id="PF25872"/>
    </source>
</evidence>
<evidence type="ECO:0000259" key="2">
    <source>
        <dbReference type="Pfam" id="PF13191"/>
    </source>
</evidence>
<dbReference type="SUPFAM" id="SSF52540">
    <property type="entry name" value="P-loop containing nucleoside triphosphate hydrolases"/>
    <property type="match status" value="1"/>
</dbReference>
<proteinExistence type="predicted"/>
<dbReference type="InterPro" id="IPR058852">
    <property type="entry name" value="HTH_77"/>
</dbReference>
<dbReference type="Gene3D" id="3.40.50.300">
    <property type="entry name" value="P-loop containing nucleotide triphosphate hydrolases"/>
    <property type="match status" value="1"/>
</dbReference>
<dbReference type="SUPFAM" id="SSF48452">
    <property type="entry name" value="TPR-like"/>
    <property type="match status" value="1"/>
</dbReference>
<dbReference type="RefSeq" id="WP_203890556.1">
    <property type="nucleotide sequence ID" value="NZ_BOOH01000019.1"/>
</dbReference>
<gene>
    <name evidence="4" type="ORF">Plo01_23490</name>
</gene>
<comment type="caution">
    <text evidence="4">The sequence shown here is derived from an EMBL/GenBank/DDBJ whole genome shotgun (WGS) entry which is preliminary data.</text>
</comment>
<dbReference type="Pfam" id="PF25872">
    <property type="entry name" value="HTH_77"/>
    <property type="match status" value="1"/>
</dbReference>
<evidence type="ECO:0000256" key="1">
    <source>
        <dbReference type="SAM" id="MobiDB-lite"/>
    </source>
</evidence>
<dbReference type="PANTHER" id="PTHR47691">
    <property type="entry name" value="REGULATOR-RELATED"/>
    <property type="match status" value="1"/>
</dbReference>
<protein>
    <submittedName>
        <fullName evidence="4">Uncharacterized protein</fullName>
    </submittedName>
</protein>
<feature type="domain" description="Orc1-like AAA ATPase" evidence="2">
    <location>
        <begin position="6"/>
        <end position="146"/>
    </location>
</feature>
<name>A0A8J3W4W4_9ACTN</name>
<dbReference type="InterPro" id="IPR011990">
    <property type="entry name" value="TPR-like_helical_dom_sf"/>
</dbReference>
<dbReference type="Pfam" id="PF13191">
    <property type="entry name" value="AAA_16"/>
    <property type="match status" value="1"/>
</dbReference>